<evidence type="ECO:0000313" key="3">
    <source>
        <dbReference type="Proteomes" id="UP000266841"/>
    </source>
</evidence>
<gene>
    <name evidence="2" type="ORF">THAOC_19085</name>
</gene>
<proteinExistence type="predicted"/>
<feature type="compositionally biased region" description="Low complexity" evidence="1">
    <location>
        <begin position="73"/>
        <end position="85"/>
    </location>
</feature>
<protein>
    <submittedName>
        <fullName evidence="2">Uncharacterized protein</fullName>
    </submittedName>
</protein>
<feature type="compositionally biased region" description="Low complexity" evidence="1">
    <location>
        <begin position="163"/>
        <end position="178"/>
    </location>
</feature>
<accession>K0S6J7</accession>
<sequence>MLPPFKGPCQPAAVMVKPTSTSPPPPPTTHFTSVSGDQSYLYQIWVGPRLPRLERERTTGTDLRARTTDDHGTTTTPLGPGEGLDVSPLSNLRWQVRGPECAPHHPHGTHGLRLAARRLGDSSLCRCRWPLVHRGSADWLGEKAGLDQDDLVVSGLLVPPPNDGAAAAGAAPLPQRAPTPGAEEDGSAVGTGTTRRCPPPAPSRREQGGRRLGSLGRGGDPVEPGRTLDYLKHEER</sequence>
<feature type="region of interest" description="Disordered" evidence="1">
    <location>
        <begin position="163"/>
        <end position="236"/>
    </location>
</feature>
<evidence type="ECO:0000256" key="1">
    <source>
        <dbReference type="SAM" id="MobiDB-lite"/>
    </source>
</evidence>
<reference evidence="2 3" key="1">
    <citation type="journal article" date="2012" name="Genome Biol.">
        <title>Genome and low-iron response of an oceanic diatom adapted to chronic iron limitation.</title>
        <authorList>
            <person name="Lommer M."/>
            <person name="Specht M."/>
            <person name="Roy A.S."/>
            <person name="Kraemer L."/>
            <person name="Andreson R."/>
            <person name="Gutowska M.A."/>
            <person name="Wolf J."/>
            <person name="Bergner S.V."/>
            <person name="Schilhabel M.B."/>
            <person name="Klostermeier U.C."/>
            <person name="Beiko R.G."/>
            <person name="Rosenstiel P."/>
            <person name="Hippler M."/>
            <person name="Laroche J."/>
        </authorList>
    </citation>
    <scope>NUCLEOTIDE SEQUENCE [LARGE SCALE GENOMIC DNA]</scope>
    <source>
        <strain evidence="2 3">CCMP1005</strain>
    </source>
</reference>
<dbReference type="AlphaFoldDB" id="K0S6J7"/>
<keyword evidence="3" id="KW-1185">Reference proteome</keyword>
<evidence type="ECO:0000313" key="2">
    <source>
        <dbReference type="EMBL" id="EJK60539.1"/>
    </source>
</evidence>
<comment type="caution">
    <text evidence="2">The sequence shown here is derived from an EMBL/GenBank/DDBJ whole genome shotgun (WGS) entry which is preliminary data.</text>
</comment>
<feature type="region of interest" description="Disordered" evidence="1">
    <location>
        <begin position="1"/>
        <end position="33"/>
    </location>
</feature>
<name>K0S6J7_THAOC</name>
<dbReference type="Proteomes" id="UP000266841">
    <property type="component" value="Unassembled WGS sequence"/>
</dbReference>
<organism evidence="2 3">
    <name type="scientific">Thalassiosira oceanica</name>
    <name type="common">Marine diatom</name>
    <dbReference type="NCBI Taxonomy" id="159749"/>
    <lineage>
        <taxon>Eukaryota</taxon>
        <taxon>Sar</taxon>
        <taxon>Stramenopiles</taxon>
        <taxon>Ochrophyta</taxon>
        <taxon>Bacillariophyta</taxon>
        <taxon>Coscinodiscophyceae</taxon>
        <taxon>Thalassiosirophycidae</taxon>
        <taxon>Thalassiosirales</taxon>
        <taxon>Thalassiosiraceae</taxon>
        <taxon>Thalassiosira</taxon>
    </lineage>
</organism>
<dbReference type="EMBL" id="AGNL01020952">
    <property type="protein sequence ID" value="EJK60539.1"/>
    <property type="molecule type" value="Genomic_DNA"/>
</dbReference>
<feature type="region of interest" description="Disordered" evidence="1">
    <location>
        <begin position="64"/>
        <end position="86"/>
    </location>
</feature>
<feature type="non-terminal residue" evidence="2">
    <location>
        <position position="236"/>
    </location>
</feature>